<dbReference type="RefSeq" id="YP_009857408.1">
    <property type="nucleotide sequence ID" value="NC_048860.1"/>
</dbReference>
<evidence type="ECO:0000313" key="1">
    <source>
        <dbReference type="EMBL" id="QIN93908.1"/>
    </source>
</evidence>
<gene>
    <name evidence="1" type="primary">25</name>
    <name evidence="1" type="ORF">SEA_ARETE_25</name>
</gene>
<sequence length="113" mass="12605">MRYNKSTARRKASKDTPSEVQRRVLAHITAYLLKHGCAYEADGNSALVIHTPDSLSNLSFRAYYGNEQASYILVEIVIDGRRTVSGERSATQRLYNHAHTIVGHWAQSIGVTS</sequence>
<dbReference type="EMBL" id="MT024863">
    <property type="protein sequence ID" value="QIN93908.1"/>
    <property type="molecule type" value="Genomic_DNA"/>
</dbReference>
<dbReference type="Proteomes" id="UP000500873">
    <property type="component" value="Segment"/>
</dbReference>
<dbReference type="KEGG" id="vg:55628252"/>
<reference evidence="1 2" key="1">
    <citation type="submission" date="2020-02" db="EMBL/GenBank/DDBJ databases">
        <authorList>
            <person name="Tolsma S."/>
            <person name="Caruso S.M."/>
            <person name="Garlena R.A."/>
            <person name="Russell D.A."/>
            <person name="Pope W.H."/>
            <person name="Jacobs-Se D."/>
            <person name="Hatfull G.F."/>
            <person name="Noordewier B."/>
        </authorList>
    </citation>
    <scope>NUCLEOTIDE SEQUENCE [LARGE SCALE GENOMIC DNA]</scope>
</reference>
<accession>A0A6G8R1R9</accession>
<keyword evidence="2" id="KW-1185">Reference proteome</keyword>
<organism evidence="1 2">
    <name type="scientific">Microbacterium phage Arete</name>
    <dbReference type="NCBI Taxonomy" id="2713257"/>
    <lineage>
        <taxon>Viruses</taxon>
        <taxon>Duplodnaviria</taxon>
        <taxon>Heunggongvirae</taxon>
        <taxon>Uroviricota</taxon>
        <taxon>Caudoviricetes</taxon>
        <taxon>Burrovirus</taxon>
        <taxon>Burrovirus arete</taxon>
    </lineage>
</organism>
<name>A0A6G8R1R9_9CAUD</name>
<proteinExistence type="predicted"/>
<dbReference type="GeneID" id="55628252"/>
<protein>
    <submittedName>
        <fullName evidence="1">Uncharacterized protein</fullName>
    </submittedName>
</protein>
<evidence type="ECO:0000313" key="2">
    <source>
        <dbReference type="Proteomes" id="UP000500873"/>
    </source>
</evidence>